<evidence type="ECO:0000256" key="3">
    <source>
        <dbReference type="ARBA" id="ARBA00012513"/>
    </source>
</evidence>
<dbReference type="InterPro" id="IPR017441">
    <property type="entry name" value="Protein_kinase_ATP_BS"/>
</dbReference>
<dbReference type="PROSITE" id="PS50011">
    <property type="entry name" value="PROTEIN_KINASE_DOM"/>
    <property type="match status" value="1"/>
</dbReference>
<evidence type="ECO:0000256" key="9">
    <source>
        <dbReference type="ARBA" id="ARBA00023211"/>
    </source>
</evidence>
<evidence type="ECO:0000256" key="13">
    <source>
        <dbReference type="RuleBase" id="RU000304"/>
    </source>
</evidence>
<comment type="catalytic activity">
    <reaction evidence="11">
        <text>L-seryl-[protein] + ATP = O-phospho-L-seryl-[protein] + ADP + H(+)</text>
        <dbReference type="Rhea" id="RHEA:17989"/>
        <dbReference type="Rhea" id="RHEA-COMP:9863"/>
        <dbReference type="Rhea" id="RHEA-COMP:11604"/>
        <dbReference type="ChEBI" id="CHEBI:15378"/>
        <dbReference type="ChEBI" id="CHEBI:29999"/>
        <dbReference type="ChEBI" id="CHEBI:30616"/>
        <dbReference type="ChEBI" id="CHEBI:83421"/>
        <dbReference type="ChEBI" id="CHEBI:456216"/>
        <dbReference type="EC" id="2.7.11.1"/>
    </reaction>
</comment>
<dbReference type="Gene3D" id="3.30.200.20">
    <property type="entry name" value="Phosphorylase Kinase, domain 1"/>
    <property type="match status" value="1"/>
</dbReference>
<gene>
    <name evidence="16" type="ORF">PVAP13_9NG771400</name>
</gene>
<evidence type="ECO:0000256" key="7">
    <source>
        <dbReference type="ARBA" id="ARBA00022777"/>
    </source>
</evidence>
<evidence type="ECO:0000256" key="1">
    <source>
        <dbReference type="ARBA" id="ARBA00001936"/>
    </source>
</evidence>
<comment type="caution">
    <text evidence="16">The sequence shown here is derived from an EMBL/GenBank/DDBJ whole genome shotgun (WGS) entry which is preliminary data.</text>
</comment>
<keyword evidence="7" id="KW-0418">Kinase</keyword>
<dbReference type="EC" id="2.7.11.1" evidence="3"/>
<keyword evidence="9" id="KW-0464">Manganese</keyword>
<comment type="similarity">
    <text evidence="2">Belongs to the protein kinase superfamily. CAMK Ser/Thr protein kinase family. SNF1 subfamily.</text>
</comment>
<evidence type="ECO:0000259" key="14">
    <source>
        <dbReference type="PROSITE" id="PS50011"/>
    </source>
</evidence>
<evidence type="ECO:0000256" key="2">
    <source>
        <dbReference type="ARBA" id="ARBA00006234"/>
    </source>
</evidence>
<evidence type="ECO:0000256" key="10">
    <source>
        <dbReference type="ARBA" id="ARBA00047899"/>
    </source>
</evidence>
<dbReference type="SMART" id="SM00220">
    <property type="entry name" value="S_TKc"/>
    <property type="match status" value="1"/>
</dbReference>
<dbReference type="Proteomes" id="UP000823388">
    <property type="component" value="Chromosome 9N"/>
</dbReference>
<dbReference type="InterPro" id="IPR008271">
    <property type="entry name" value="Ser/Thr_kinase_AS"/>
</dbReference>
<dbReference type="PROSITE" id="PS50816">
    <property type="entry name" value="NAF"/>
    <property type="match status" value="1"/>
</dbReference>
<evidence type="ECO:0000256" key="6">
    <source>
        <dbReference type="ARBA" id="ARBA00022741"/>
    </source>
</evidence>
<dbReference type="Gene3D" id="3.30.310.80">
    <property type="entry name" value="Kinase associated domain 1, KA1"/>
    <property type="match status" value="1"/>
</dbReference>
<evidence type="ECO:0000256" key="4">
    <source>
        <dbReference type="ARBA" id="ARBA00022527"/>
    </source>
</evidence>
<evidence type="ECO:0000256" key="5">
    <source>
        <dbReference type="ARBA" id="ARBA00022679"/>
    </source>
</evidence>
<feature type="domain" description="NAF" evidence="15">
    <location>
        <begin position="312"/>
        <end position="336"/>
    </location>
</feature>
<dbReference type="FunFam" id="3.30.200.20:FF:000096">
    <property type="entry name" value="Non-specific serine/threonine protein kinase"/>
    <property type="match status" value="1"/>
</dbReference>
<dbReference type="PANTHER" id="PTHR43895">
    <property type="entry name" value="CALCIUM/CALMODULIN-DEPENDENT PROTEIN KINASE KINASE-RELATED"/>
    <property type="match status" value="1"/>
</dbReference>
<dbReference type="Gene3D" id="1.10.510.10">
    <property type="entry name" value="Transferase(Phosphotransferase) domain 1"/>
    <property type="match status" value="1"/>
</dbReference>
<dbReference type="InterPro" id="IPR018451">
    <property type="entry name" value="NAF/FISL_domain"/>
</dbReference>
<dbReference type="InterPro" id="IPR000719">
    <property type="entry name" value="Prot_kinase_dom"/>
</dbReference>
<keyword evidence="8 12" id="KW-0067">ATP-binding</keyword>
<dbReference type="GO" id="GO:0007165">
    <property type="term" value="P:signal transduction"/>
    <property type="evidence" value="ECO:0007669"/>
    <property type="project" value="InterPro"/>
</dbReference>
<keyword evidence="4 13" id="KW-0723">Serine/threonine-protein kinase</keyword>
<protein>
    <recommendedName>
        <fullName evidence="3">non-specific serine/threonine protein kinase</fullName>
        <ecNumber evidence="3">2.7.11.1</ecNumber>
    </recommendedName>
</protein>
<evidence type="ECO:0000313" key="17">
    <source>
        <dbReference type="Proteomes" id="UP000823388"/>
    </source>
</evidence>
<evidence type="ECO:0000313" key="16">
    <source>
        <dbReference type="EMBL" id="KAG2543850.1"/>
    </source>
</evidence>
<keyword evidence="17" id="KW-1185">Reference proteome</keyword>
<evidence type="ECO:0000256" key="8">
    <source>
        <dbReference type="ARBA" id="ARBA00022840"/>
    </source>
</evidence>
<proteinExistence type="inferred from homology"/>
<comment type="cofactor">
    <cofactor evidence="1">
        <name>Mn(2+)</name>
        <dbReference type="ChEBI" id="CHEBI:29035"/>
    </cofactor>
</comment>
<dbReference type="FunFam" id="3.30.310.80:FF:000002">
    <property type="entry name" value="Non-specific serine/threonine protein kinase"/>
    <property type="match status" value="1"/>
</dbReference>
<dbReference type="Pfam" id="PF03822">
    <property type="entry name" value="NAF"/>
    <property type="match status" value="1"/>
</dbReference>
<name>A0A8T0N326_PANVG</name>
<keyword evidence="6 12" id="KW-0547">Nucleotide-binding</keyword>
<dbReference type="PROSITE" id="PS00108">
    <property type="entry name" value="PROTEIN_KINASE_ST"/>
    <property type="match status" value="1"/>
</dbReference>
<dbReference type="SUPFAM" id="SSF56112">
    <property type="entry name" value="Protein kinase-like (PK-like)"/>
    <property type="match status" value="1"/>
</dbReference>
<dbReference type="GO" id="GO:0004674">
    <property type="term" value="F:protein serine/threonine kinase activity"/>
    <property type="evidence" value="ECO:0007669"/>
    <property type="project" value="UniProtKB-KW"/>
</dbReference>
<reference evidence="16" key="1">
    <citation type="submission" date="2020-05" db="EMBL/GenBank/DDBJ databases">
        <title>WGS assembly of Panicum virgatum.</title>
        <authorList>
            <person name="Lovell J.T."/>
            <person name="Jenkins J."/>
            <person name="Shu S."/>
            <person name="Juenger T.E."/>
            <person name="Schmutz J."/>
        </authorList>
    </citation>
    <scope>NUCLEOTIDE SEQUENCE</scope>
    <source>
        <strain evidence="16">AP13</strain>
    </source>
</reference>
<dbReference type="CDD" id="cd12195">
    <property type="entry name" value="CIPK_C"/>
    <property type="match status" value="1"/>
</dbReference>
<dbReference type="EMBL" id="CM029054">
    <property type="protein sequence ID" value="KAG2543850.1"/>
    <property type="molecule type" value="Genomic_DNA"/>
</dbReference>
<dbReference type="Pfam" id="PF00069">
    <property type="entry name" value="Pkinase"/>
    <property type="match status" value="1"/>
</dbReference>
<evidence type="ECO:0000256" key="12">
    <source>
        <dbReference type="PROSITE-ProRule" id="PRU10141"/>
    </source>
</evidence>
<evidence type="ECO:0000256" key="11">
    <source>
        <dbReference type="ARBA" id="ARBA00048679"/>
    </source>
</evidence>
<keyword evidence="5" id="KW-0808">Transferase</keyword>
<organism evidence="16 17">
    <name type="scientific">Panicum virgatum</name>
    <name type="common">Blackwell switchgrass</name>
    <dbReference type="NCBI Taxonomy" id="38727"/>
    <lineage>
        <taxon>Eukaryota</taxon>
        <taxon>Viridiplantae</taxon>
        <taxon>Streptophyta</taxon>
        <taxon>Embryophyta</taxon>
        <taxon>Tracheophyta</taxon>
        <taxon>Spermatophyta</taxon>
        <taxon>Magnoliopsida</taxon>
        <taxon>Liliopsida</taxon>
        <taxon>Poales</taxon>
        <taxon>Poaceae</taxon>
        <taxon>PACMAD clade</taxon>
        <taxon>Panicoideae</taxon>
        <taxon>Panicodae</taxon>
        <taxon>Paniceae</taxon>
        <taxon>Panicinae</taxon>
        <taxon>Panicum</taxon>
        <taxon>Panicum sect. Hiantes</taxon>
    </lineage>
</organism>
<dbReference type="AlphaFoldDB" id="A0A8T0N326"/>
<dbReference type="InterPro" id="IPR011009">
    <property type="entry name" value="Kinase-like_dom_sf"/>
</dbReference>
<dbReference type="PROSITE" id="PS00107">
    <property type="entry name" value="PROTEIN_KINASE_ATP"/>
    <property type="match status" value="1"/>
</dbReference>
<dbReference type="FunFam" id="1.10.510.10:FF:000279">
    <property type="entry name" value="Non-specific serine/threonine protein kinase"/>
    <property type="match status" value="1"/>
</dbReference>
<sequence>MAESAAPKPPAAAAGRKTRVGPYELGKTIGEGSFAKVKHARDSRTGAVCAIKVLDRNHVLRHKMVEQIKREISTMKLIKHPNVVQLHEVMASKTKIYMVLEFAEGGELFDKIVNSGRLGEDEARRYFHQLINAVDYCHSRGVYHRDLKPENLLLDSHGSLKVSDFGLSAFAPQTKEDGLLHTACGTPNYVAPEVLADKGYDGMAADVWSCGIILFVLMAGYLPFDDSNLSRLYKLANFSCPPWFSPSAKKFIKRIIDPNPETRITIAEILKDEWFKKDYKPPRFEQGEDVSLDDVDAAFNDSEEYLVAEKRERPESMNAFALISRSQGFNLGNLFEKEMMGTVKRETSFTSQCTAQEIMSKIEEACGPLGFNVRKQNYKMKLKGDKTGRKGHLSVATEVFEVAPSLHMVELRKTGGDTLEFHNFYKNFSSELKDIVWNAESDASKKQAK</sequence>
<dbReference type="GO" id="GO:0005524">
    <property type="term" value="F:ATP binding"/>
    <property type="evidence" value="ECO:0007669"/>
    <property type="project" value="UniProtKB-UniRule"/>
</dbReference>
<evidence type="ECO:0000259" key="15">
    <source>
        <dbReference type="PROSITE" id="PS50816"/>
    </source>
</evidence>
<feature type="domain" description="Protein kinase" evidence="14">
    <location>
        <begin position="23"/>
        <end position="275"/>
    </location>
</feature>
<feature type="binding site" evidence="12">
    <location>
        <position position="52"/>
    </location>
    <ligand>
        <name>ATP</name>
        <dbReference type="ChEBI" id="CHEBI:30616"/>
    </ligand>
</feature>
<dbReference type="PANTHER" id="PTHR43895:SF145">
    <property type="entry name" value="CBL-INTERACTING SERINE_THREONINE-PROTEIN KINASE 9"/>
    <property type="match status" value="1"/>
</dbReference>
<comment type="catalytic activity">
    <reaction evidence="10">
        <text>L-threonyl-[protein] + ATP = O-phospho-L-threonyl-[protein] + ADP + H(+)</text>
        <dbReference type="Rhea" id="RHEA:46608"/>
        <dbReference type="Rhea" id="RHEA-COMP:11060"/>
        <dbReference type="Rhea" id="RHEA-COMP:11605"/>
        <dbReference type="ChEBI" id="CHEBI:15378"/>
        <dbReference type="ChEBI" id="CHEBI:30013"/>
        <dbReference type="ChEBI" id="CHEBI:30616"/>
        <dbReference type="ChEBI" id="CHEBI:61977"/>
        <dbReference type="ChEBI" id="CHEBI:456216"/>
        <dbReference type="EC" id="2.7.11.1"/>
    </reaction>
</comment>
<dbReference type="InterPro" id="IPR004041">
    <property type="entry name" value="NAF_dom"/>
</dbReference>
<accession>A0A8T0N326</accession>